<gene>
    <name evidence="3" type="ORF">CKAN_00550100</name>
</gene>
<protein>
    <submittedName>
        <fullName evidence="3">Heavy metal-associated isoprenylated plant protein 41-like protein</fullName>
    </submittedName>
</protein>
<accession>A0A3S3MXX9</accession>
<dbReference type="OrthoDB" id="273345at2759"/>
<dbReference type="STRING" id="337451.A0A3S3MXX9"/>
<dbReference type="EMBL" id="QPKB01000002">
    <property type="protein sequence ID" value="RWR77028.1"/>
    <property type="molecule type" value="Genomic_DNA"/>
</dbReference>
<comment type="caution">
    <text evidence="3">The sequence shown here is derived from an EMBL/GenBank/DDBJ whole genome shotgun (WGS) entry which is preliminary data.</text>
</comment>
<name>A0A3S3MXX9_9MAGN</name>
<dbReference type="InterPro" id="IPR019446">
    <property type="entry name" value="BMT5-like"/>
</dbReference>
<proteinExistence type="predicted"/>
<dbReference type="Pfam" id="PF10354">
    <property type="entry name" value="BMT5-like"/>
    <property type="match status" value="1"/>
</dbReference>
<dbReference type="InterPro" id="IPR029063">
    <property type="entry name" value="SAM-dependent_MTases_sf"/>
</dbReference>
<dbReference type="GO" id="GO:0070042">
    <property type="term" value="F:rRNA (uridine-N3-)-methyltransferase activity"/>
    <property type="evidence" value="ECO:0007669"/>
    <property type="project" value="InterPro"/>
</dbReference>
<dbReference type="FunFam" id="3.40.50.150:FF:000440">
    <property type="entry name" value="Os09g0479300 protein"/>
    <property type="match status" value="1"/>
</dbReference>
<feature type="region of interest" description="Disordered" evidence="1">
    <location>
        <begin position="1"/>
        <end position="22"/>
    </location>
</feature>
<dbReference type="AlphaFoldDB" id="A0A3S3MXX9"/>
<evidence type="ECO:0000313" key="3">
    <source>
        <dbReference type="EMBL" id="RWR77028.1"/>
    </source>
</evidence>
<feature type="domain" description="25S rRNA (uridine-N(3))-methyltransferase BMT5-like" evidence="2">
    <location>
        <begin position="67"/>
        <end position="232"/>
    </location>
</feature>
<reference evidence="3 4" key="1">
    <citation type="journal article" date="2019" name="Nat. Plants">
        <title>Stout camphor tree genome fills gaps in understanding of flowering plant genome evolution.</title>
        <authorList>
            <person name="Chaw S.M."/>
            <person name="Liu Y.C."/>
            <person name="Wu Y.W."/>
            <person name="Wang H.Y."/>
            <person name="Lin C.I."/>
            <person name="Wu C.S."/>
            <person name="Ke H.M."/>
            <person name="Chang L.Y."/>
            <person name="Hsu C.Y."/>
            <person name="Yang H.T."/>
            <person name="Sudianto E."/>
            <person name="Hsu M.H."/>
            <person name="Wu K.P."/>
            <person name="Wang L.N."/>
            <person name="Leebens-Mack J.H."/>
            <person name="Tsai I.J."/>
        </authorList>
    </citation>
    <scope>NUCLEOTIDE SEQUENCE [LARGE SCALE GENOMIC DNA]</scope>
    <source>
        <strain evidence="4">cv. Chaw 1501</strain>
        <tissue evidence="3">Young leaves</tissue>
    </source>
</reference>
<evidence type="ECO:0000259" key="2">
    <source>
        <dbReference type="Pfam" id="PF10354"/>
    </source>
</evidence>
<sequence>MMIRTSAKRRGKCPRPKQQKMMEDDTTHRFIMYENHHLFFQEDEEEEEEEEEEGKWVKHYSSLHEILLVGEGDFSFSLCLANAFGSASNIVTTSLDDYDVVTKKYSQAKSNIQNLLKMGATVLHGVDATKMKLHTDLSMRKFDRIIFNFPHAGFRGKEHAIHLIRSHRSLVQGFFRNASPMLRPYGEVHVSHKTSAPYDRWNLEELASKFYLTLTECVSFEKADYPGYNNKRGDGARCDEAFLVGECSTFKFRVNTRKEKTASEANAFYPCGQSLMDITETQHNIPLGQTLEENQFGGSISFDGNDHLICYPRMNNTSSMQLMYGTPHENTRLFSRSNHSRSVRYQPEDRTIGLPVIPESRHENLRHSQGNDCSLGDHLMGVTSALPVMWHFTNADTNDFSFDGNDRLFCYPRTNNPSSTRFMFGTLYENARVFSRSNHSRNVGYQPLDHATTLPVIPGGGHGNLRHSEGNHYSLSARYQGVTNALQVMRCFNHADTINISDEWEGRDYDFLSREI</sequence>
<organism evidence="3 4">
    <name type="scientific">Cinnamomum micranthum f. kanehirae</name>
    <dbReference type="NCBI Taxonomy" id="337451"/>
    <lineage>
        <taxon>Eukaryota</taxon>
        <taxon>Viridiplantae</taxon>
        <taxon>Streptophyta</taxon>
        <taxon>Embryophyta</taxon>
        <taxon>Tracheophyta</taxon>
        <taxon>Spermatophyta</taxon>
        <taxon>Magnoliopsida</taxon>
        <taxon>Magnoliidae</taxon>
        <taxon>Laurales</taxon>
        <taxon>Lauraceae</taxon>
        <taxon>Cinnamomum</taxon>
    </lineage>
</organism>
<dbReference type="Proteomes" id="UP000283530">
    <property type="component" value="Unassembled WGS sequence"/>
</dbReference>
<dbReference type="PANTHER" id="PTHR11538">
    <property type="entry name" value="PHENYLALANYL-TRNA SYNTHETASE"/>
    <property type="match status" value="1"/>
</dbReference>
<dbReference type="PANTHER" id="PTHR11538:SF26">
    <property type="entry name" value="FERREDOXIN-FOLD ANTICODON-BINDING DOMAIN-CONTAINING PROTEIN 1"/>
    <property type="match status" value="1"/>
</dbReference>
<dbReference type="SUPFAM" id="SSF53335">
    <property type="entry name" value="S-adenosyl-L-methionine-dependent methyltransferases"/>
    <property type="match status" value="1"/>
</dbReference>
<dbReference type="GO" id="GO:0070475">
    <property type="term" value="P:rRNA base methylation"/>
    <property type="evidence" value="ECO:0007669"/>
    <property type="project" value="InterPro"/>
</dbReference>
<keyword evidence="4" id="KW-1185">Reference proteome</keyword>
<feature type="compositionally biased region" description="Basic residues" evidence="1">
    <location>
        <begin position="1"/>
        <end position="18"/>
    </location>
</feature>
<evidence type="ECO:0000256" key="1">
    <source>
        <dbReference type="SAM" id="MobiDB-lite"/>
    </source>
</evidence>
<evidence type="ECO:0000313" key="4">
    <source>
        <dbReference type="Proteomes" id="UP000283530"/>
    </source>
</evidence>
<dbReference type="GO" id="GO:0005737">
    <property type="term" value="C:cytoplasm"/>
    <property type="evidence" value="ECO:0007669"/>
    <property type="project" value="TreeGrafter"/>
</dbReference>